<evidence type="ECO:0000256" key="7">
    <source>
        <dbReference type="SAM" id="MobiDB-lite"/>
    </source>
</evidence>
<keyword evidence="3" id="KW-0805">Transcription regulation</keyword>
<dbReference type="OrthoDB" id="3862662at2759"/>
<accession>A0A0U5CC24</accession>
<dbReference type="InterPro" id="IPR036864">
    <property type="entry name" value="Zn2-C6_fun-type_DNA-bd_sf"/>
</dbReference>
<protein>
    <recommendedName>
        <fullName evidence="10">Zn(2)-C6 fungal-type domain-containing protein</fullName>
    </recommendedName>
</protein>
<evidence type="ECO:0000256" key="2">
    <source>
        <dbReference type="ARBA" id="ARBA00022723"/>
    </source>
</evidence>
<keyword evidence="6" id="KW-0539">Nucleus</keyword>
<feature type="region of interest" description="Disordered" evidence="7">
    <location>
        <begin position="140"/>
        <end position="163"/>
    </location>
</feature>
<dbReference type="GO" id="GO:0005634">
    <property type="term" value="C:nucleus"/>
    <property type="evidence" value="ECO:0007669"/>
    <property type="project" value="UniProtKB-SubCell"/>
</dbReference>
<comment type="subcellular location">
    <subcellularLocation>
        <location evidence="1">Nucleus</location>
    </subcellularLocation>
</comment>
<evidence type="ECO:0000256" key="5">
    <source>
        <dbReference type="ARBA" id="ARBA00023163"/>
    </source>
</evidence>
<name>A0A0U5CC24_ASPCI</name>
<dbReference type="GO" id="GO:0008270">
    <property type="term" value="F:zinc ion binding"/>
    <property type="evidence" value="ECO:0007669"/>
    <property type="project" value="InterPro"/>
</dbReference>
<sequence>MAEKQNPIACEPCRQKKCKCDRILSVSKPKLTFTYTNKHRPVCSQCADPARCVYPESGKRGLPQGYITHLENRLAATERALYSTYAYLRTISPRSFKIVDSPQPTLSRAAAVNEWARLPLIDPDNLEQWWAEKARVFGNTGGEAPPEWSPDTAGTAPREKDVPASTIGLSSFSHLHTHQRQSEGYPREGRAEQLVELEPAVYF</sequence>
<evidence type="ECO:0000313" key="9">
    <source>
        <dbReference type="Proteomes" id="UP000054771"/>
    </source>
</evidence>
<gene>
    <name evidence="8" type="ORF">ASPCAL10311</name>
</gene>
<evidence type="ECO:0000313" key="8">
    <source>
        <dbReference type="EMBL" id="CEL07148.1"/>
    </source>
</evidence>
<keyword evidence="2" id="KW-0479">Metal-binding</keyword>
<dbReference type="Gene3D" id="4.10.240.10">
    <property type="entry name" value="Zn(2)-C6 fungal-type DNA-binding domain"/>
    <property type="match status" value="1"/>
</dbReference>
<evidence type="ECO:0000256" key="3">
    <source>
        <dbReference type="ARBA" id="ARBA00023015"/>
    </source>
</evidence>
<dbReference type="EMBL" id="CDMC01000009">
    <property type="protein sequence ID" value="CEL07148.1"/>
    <property type="molecule type" value="Genomic_DNA"/>
</dbReference>
<dbReference type="AlphaFoldDB" id="A0A0U5CC24"/>
<dbReference type="PANTHER" id="PTHR46910">
    <property type="entry name" value="TRANSCRIPTION FACTOR PDR1"/>
    <property type="match status" value="1"/>
</dbReference>
<evidence type="ECO:0000256" key="4">
    <source>
        <dbReference type="ARBA" id="ARBA00023125"/>
    </source>
</evidence>
<keyword evidence="5" id="KW-0804">Transcription</keyword>
<dbReference type="InterPro" id="IPR050987">
    <property type="entry name" value="AtrR-like"/>
</dbReference>
<evidence type="ECO:0008006" key="10">
    <source>
        <dbReference type="Google" id="ProtNLM"/>
    </source>
</evidence>
<evidence type="ECO:0000256" key="1">
    <source>
        <dbReference type="ARBA" id="ARBA00004123"/>
    </source>
</evidence>
<keyword evidence="9" id="KW-1185">Reference proteome</keyword>
<proteinExistence type="predicted"/>
<evidence type="ECO:0000256" key="6">
    <source>
        <dbReference type="ARBA" id="ARBA00023242"/>
    </source>
</evidence>
<dbReference type="GO" id="GO:0003677">
    <property type="term" value="F:DNA binding"/>
    <property type="evidence" value="ECO:0007669"/>
    <property type="project" value="UniProtKB-KW"/>
</dbReference>
<dbReference type="Proteomes" id="UP000054771">
    <property type="component" value="Unassembled WGS sequence"/>
</dbReference>
<keyword evidence="4" id="KW-0238">DNA-binding</keyword>
<reference evidence="9" key="1">
    <citation type="journal article" date="2016" name="Genome Announc.">
        <title>Draft genome sequences of fungus Aspergillus calidoustus.</title>
        <authorList>
            <person name="Horn F."/>
            <person name="Linde J."/>
            <person name="Mattern D.J."/>
            <person name="Walther G."/>
            <person name="Guthke R."/>
            <person name="Scherlach K."/>
            <person name="Martin K."/>
            <person name="Brakhage A.A."/>
            <person name="Petzke L."/>
            <person name="Valiante V."/>
        </authorList>
    </citation>
    <scope>NUCLEOTIDE SEQUENCE [LARGE SCALE GENOMIC DNA]</scope>
    <source>
        <strain evidence="9">SF006504</strain>
    </source>
</reference>
<dbReference type="OMA" id="NEWARLP"/>
<dbReference type="PANTHER" id="PTHR46910:SF3">
    <property type="entry name" value="HALOTOLERANCE PROTEIN 9-RELATED"/>
    <property type="match status" value="1"/>
</dbReference>
<dbReference type="GO" id="GO:0000981">
    <property type="term" value="F:DNA-binding transcription factor activity, RNA polymerase II-specific"/>
    <property type="evidence" value="ECO:0007669"/>
    <property type="project" value="InterPro"/>
</dbReference>
<organism evidence="8 9">
    <name type="scientific">Aspergillus calidoustus</name>
    <dbReference type="NCBI Taxonomy" id="454130"/>
    <lineage>
        <taxon>Eukaryota</taxon>
        <taxon>Fungi</taxon>
        <taxon>Dikarya</taxon>
        <taxon>Ascomycota</taxon>
        <taxon>Pezizomycotina</taxon>
        <taxon>Eurotiomycetes</taxon>
        <taxon>Eurotiomycetidae</taxon>
        <taxon>Eurotiales</taxon>
        <taxon>Aspergillaceae</taxon>
        <taxon>Aspergillus</taxon>
        <taxon>Aspergillus subgen. Nidulantes</taxon>
    </lineage>
</organism>